<organism evidence="9 10">
    <name type="scientific">Gossypium barbadense</name>
    <name type="common">Sea Island cotton</name>
    <name type="synonym">Hibiscus barbadensis</name>
    <dbReference type="NCBI Taxonomy" id="3634"/>
    <lineage>
        <taxon>Eukaryota</taxon>
        <taxon>Viridiplantae</taxon>
        <taxon>Streptophyta</taxon>
        <taxon>Embryophyta</taxon>
        <taxon>Tracheophyta</taxon>
        <taxon>Spermatophyta</taxon>
        <taxon>Magnoliopsida</taxon>
        <taxon>eudicotyledons</taxon>
        <taxon>Gunneridae</taxon>
        <taxon>Pentapetalae</taxon>
        <taxon>rosids</taxon>
        <taxon>malvids</taxon>
        <taxon>Malvales</taxon>
        <taxon>Malvaceae</taxon>
        <taxon>Malvoideae</taxon>
        <taxon>Gossypium</taxon>
    </lineage>
</organism>
<keyword evidence="5 7" id="KW-1133">Transmembrane helix</keyword>
<dbReference type="InterPro" id="IPR050925">
    <property type="entry name" value="Rhomboid_protease_S54"/>
</dbReference>
<evidence type="ECO:0000256" key="5">
    <source>
        <dbReference type="ARBA" id="ARBA00022989"/>
    </source>
</evidence>
<dbReference type="PANTHER" id="PTHR43731:SF14">
    <property type="entry name" value="PRESENILIN-ASSOCIATED RHOMBOID-LIKE PROTEIN, MITOCHONDRIAL"/>
    <property type="match status" value="1"/>
</dbReference>
<dbReference type="Pfam" id="PF01694">
    <property type="entry name" value="Rhomboid"/>
    <property type="match status" value="1"/>
</dbReference>
<dbReference type="GO" id="GO:0004252">
    <property type="term" value="F:serine-type endopeptidase activity"/>
    <property type="evidence" value="ECO:0007669"/>
    <property type="project" value="InterPro"/>
</dbReference>
<feature type="domain" description="Peptidase S54 rhomboid" evidence="8">
    <location>
        <begin position="19"/>
        <end position="80"/>
    </location>
</feature>
<proteinExistence type="inferred from homology"/>
<keyword evidence="10" id="KW-1185">Reference proteome</keyword>
<dbReference type="AlphaFoldDB" id="A0A5J5VC47"/>
<sequence length="138" mass="15794">MLDLTENPKLVSLDNFKSGRLHTLITSAFSHIDIEHIVSNMIRLYFFGYNIGRIFGPEYLLRLFLAGAMGGSVFYLVHHAFLAKCRQHLELLLENIPTMFQSSTTTKSCFGAAIKVHIMYSLSNDFYINRLEQCTKIL</sequence>
<evidence type="ECO:0000256" key="7">
    <source>
        <dbReference type="SAM" id="Phobius"/>
    </source>
</evidence>
<evidence type="ECO:0000313" key="10">
    <source>
        <dbReference type="Proteomes" id="UP000327439"/>
    </source>
</evidence>
<dbReference type="GO" id="GO:0016020">
    <property type="term" value="C:membrane"/>
    <property type="evidence" value="ECO:0007669"/>
    <property type="project" value="UniProtKB-SubCell"/>
</dbReference>
<dbReference type="SUPFAM" id="SSF144091">
    <property type="entry name" value="Rhomboid-like"/>
    <property type="match status" value="1"/>
</dbReference>
<keyword evidence="6 7" id="KW-0472">Membrane</keyword>
<feature type="transmembrane region" description="Helical" evidence="7">
    <location>
        <begin position="59"/>
        <end position="77"/>
    </location>
</feature>
<evidence type="ECO:0000256" key="6">
    <source>
        <dbReference type="ARBA" id="ARBA00023136"/>
    </source>
</evidence>
<gene>
    <name evidence="9" type="ORF">ES319_A06G094800v1</name>
</gene>
<keyword evidence="3 7" id="KW-0812">Transmembrane</keyword>
<evidence type="ECO:0000256" key="3">
    <source>
        <dbReference type="ARBA" id="ARBA00022692"/>
    </source>
</evidence>
<name>A0A5J5VC47_GOSBA</name>
<dbReference type="InterPro" id="IPR035952">
    <property type="entry name" value="Rhomboid-like_sf"/>
</dbReference>
<dbReference type="EMBL" id="CM018207">
    <property type="protein sequence ID" value="KAB2077349.1"/>
    <property type="molecule type" value="Genomic_DNA"/>
</dbReference>
<evidence type="ECO:0000256" key="4">
    <source>
        <dbReference type="ARBA" id="ARBA00022801"/>
    </source>
</evidence>
<evidence type="ECO:0000256" key="1">
    <source>
        <dbReference type="ARBA" id="ARBA00004141"/>
    </source>
</evidence>
<evidence type="ECO:0000313" key="9">
    <source>
        <dbReference type="EMBL" id="KAB2077349.1"/>
    </source>
</evidence>
<dbReference type="OrthoDB" id="1736699at2759"/>
<keyword evidence="4" id="KW-0378">Hydrolase</keyword>
<comment type="subcellular location">
    <subcellularLocation>
        <location evidence="1">Membrane</location>
        <topology evidence="1">Multi-pass membrane protein</topology>
    </subcellularLocation>
</comment>
<dbReference type="InterPro" id="IPR022764">
    <property type="entry name" value="Peptidase_S54_rhomboid_dom"/>
</dbReference>
<evidence type="ECO:0000259" key="8">
    <source>
        <dbReference type="Pfam" id="PF01694"/>
    </source>
</evidence>
<reference evidence="10" key="1">
    <citation type="journal article" date="2020" name="Nat. Genet.">
        <title>Genomic diversifications of five Gossypium allopolyploid species and their impact on cotton improvement.</title>
        <authorList>
            <person name="Chen Z.J."/>
            <person name="Sreedasyam A."/>
            <person name="Ando A."/>
            <person name="Song Q."/>
            <person name="De Santiago L.M."/>
            <person name="Hulse-Kemp A.M."/>
            <person name="Ding M."/>
            <person name="Ye W."/>
            <person name="Kirkbride R.C."/>
            <person name="Jenkins J."/>
            <person name="Plott C."/>
            <person name="Lovell J."/>
            <person name="Lin Y.M."/>
            <person name="Vaughn R."/>
            <person name="Liu B."/>
            <person name="Simpson S."/>
            <person name="Scheffler B.E."/>
            <person name="Wen L."/>
            <person name="Saski C.A."/>
            <person name="Grover C.E."/>
            <person name="Hu G."/>
            <person name="Conover J.L."/>
            <person name="Carlson J.W."/>
            <person name="Shu S."/>
            <person name="Boston L.B."/>
            <person name="Williams M."/>
            <person name="Peterson D.G."/>
            <person name="McGee K."/>
            <person name="Jones D.C."/>
            <person name="Wendel J.F."/>
            <person name="Stelly D.M."/>
            <person name="Grimwood J."/>
            <person name="Schmutz J."/>
        </authorList>
    </citation>
    <scope>NUCLEOTIDE SEQUENCE [LARGE SCALE GENOMIC DNA]</scope>
    <source>
        <strain evidence="10">cv. 3-79</strain>
    </source>
</reference>
<accession>A0A5J5VC47</accession>
<dbReference type="PANTHER" id="PTHR43731">
    <property type="entry name" value="RHOMBOID PROTEASE"/>
    <property type="match status" value="1"/>
</dbReference>
<evidence type="ECO:0000256" key="2">
    <source>
        <dbReference type="ARBA" id="ARBA00009045"/>
    </source>
</evidence>
<dbReference type="SUPFAM" id="SSF53300">
    <property type="entry name" value="vWA-like"/>
    <property type="match status" value="1"/>
</dbReference>
<dbReference type="Proteomes" id="UP000327439">
    <property type="component" value="Chromosome A06"/>
</dbReference>
<comment type="similarity">
    <text evidence="2">Belongs to the peptidase S54 family.</text>
</comment>
<dbReference type="InterPro" id="IPR036465">
    <property type="entry name" value="vWFA_dom_sf"/>
</dbReference>
<dbReference type="Gene3D" id="1.20.1540.10">
    <property type="entry name" value="Rhomboid-like"/>
    <property type="match status" value="1"/>
</dbReference>
<protein>
    <recommendedName>
        <fullName evidence="8">Peptidase S54 rhomboid domain-containing protein</fullName>
    </recommendedName>
</protein>